<dbReference type="PANTHER" id="PTHR46124:SF2">
    <property type="entry name" value="D-AMINOACYL-TRNA DEACYLASE"/>
    <property type="match status" value="1"/>
</dbReference>
<dbReference type="CDD" id="cd00143">
    <property type="entry name" value="PP2Cc"/>
    <property type="match status" value="1"/>
</dbReference>
<name>A0A1Q9F7H2_SYMMI</name>
<dbReference type="PROSITE" id="PS01032">
    <property type="entry name" value="PPM_1"/>
    <property type="match status" value="1"/>
</dbReference>
<evidence type="ECO:0000256" key="5">
    <source>
        <dbReference type="PROSITE-ProRule" id="PRU00723"/>
    </source>
</evidence>
<feature type="compositionally biased region" description="Pro residues" evidence="7">
    <location>
        <begin position="1"/>
        <end position="14"/>
    </location>
</feature>
<dbReference type="PROSITE" id="PS01090">
    <property type="entry name" value="TATD_2"/>
    <property type="match status" value="1"/>
</dbReference>
<dbReference type="CDD" id="cd01310">
    <property type="entry name" value="TatD_DNAse"/>
    <property type="match status" value="1"/>
</dbReference>
<feature type="zinc finger region" description="C3H1-type" evidence="5">
    <location>
        <begin position="40"/>
        <end position="67"/>
    </location>
</feature>
<comment type="subcellular location">
    <subcellularLocation>
        <location evidence="1">Membrane</location>
        <topology evidence="1">Peripheral membrane protein</topology>
    </subcellularLocation>
</comment>
<dbReference type="OrthoDB" id="6079689at2759"/>
<evidence type="ECO:0000256" key="3">
    <source>
        <dbReference type="ARBA" id="ARBA00022801"/>
    </source>
</evidence>
<feature type="domain" description="PPM-type phosphatase" evidence="9">
    <location>
        <begin position="546"/>
        <end position="825"/>
    </location>
</feature>
<dbReference type="InterPro" id="IPR000571">
    <property type="entry name" value="Znf_CCCH"/>
</dbReference>
<evidence type="ECO:0000256" key="1">
    <source>
        <dbReference type="ARBA" id="ARBA00004170"/>
    </source>
</evidence>
<dbReference type="EMBL" id="LSRX01000001">
    <property type="protein sequence ID" value="OLQ15607.1"/>
    <property type="molecule type" value="Genomic_DNA"/>
</dbReference>
<proteinExistence type="inferred from homology"/>
<evidence type="ECO:0000256" key="4">
    <source>
        <dbReference type="ARBA" id="ARBA00022912"/>
    </source>
</evidence>
<comment type="similarity">
    <text evidence="6">Belongs to the PP2C family.</text>
</comment>
<feature type="region of interest" description="Disordered" evidence="7">
    <location>
        <begin position="1"/>
        <end position="22"/>
    </location>
</feature>
<dbReference type="Gene3D" id="3.20.20.140">
    <property type="entry name" value="Metal-dependent hydrolases"/>
    <property type="match status" value="1"/>
</dbReference>
<dbReference type="SUPFAM" id="SSF81606">
    <property type="entry name" value="PP2C-like"/>
    <property type="match status" value="1"/>
</dbReference>
<gene>
    <name evidence="10" type="primary">PPC6-7</name>
    <name evidence="10" type="ORF">AK812_SmicGene15</name>
</gene>
<dbReference type="SUPFAM" id="SSF51556">
    <property type="entry name" value="Metallo-dependent hydrolases"/>
    <property type="match status" value="1"/>
</dbReference>
<dbReference type="PANTHER" id="PTHR46124">
    <property type="entry name" value="D-AMINOACYL-TRNA DEACYLASE"/>
    <property type="match status" value="1"/>
</dbReference>
<dbReference type="GO" id="GO:0004721">
    <property type="term" value="F:phosphoprotein phosphatase activity"/>
    <property type="evidence" value="ECO:0007669"/>
    <property type="project" value="UniProtKB-KW"/>
</dbReference>
<dbReference type="InterPro" id="IPR000222">
    <property type="entry name" value="PP2C_BS"/>
</dbReference>
<accession>A0A1Q9F7H2</accession>
<dbReference type="Pfam" id="PF00481">
    <property type="entry name" value="PP2C"/>
    <property type="match status" value="1"/>
</dbReference>
<dbReference type="GO" id="GO:0008270">
    <property type="term" value="F:zinc ion binding"/>
    <property type="evidence" value="ECO:0007669"/>
    <property type="project" value="UniProtKB-KW"/>
</dbReference>
<keyword evidence="2 5" id="KW-0479">Metal-binding</keyword>
<dbReference type="Pfam" id="PF01026">
    <property type="entry name" value="TatD_DNase"/>
    <property type="match status" value="1"/>
</dbReference>
<keyword evidence="3 6" id="KW-0378">Hydrolase</keyword>
<reference evidence="10 11" key="1">
    <citation type="submission" date="2016-02" db="EMBL/GenBank/DDBJ databases">
        <title>Genome analysis of coral dinoflagellate symbionts highlights evolutionary adaptations to a symbiotic lifestyle.</title>
        <authorList>
            <person name="Aranda M."/>
            <person name="Li Y."/>
            <person name="Liew Y.J."/>
            <person name="Baumgarten S."/>
            <person name="Simakov O."/>
            <person name="Wilson M."/>
            <person name="Piel J."/>
            <person name="Ashoor H."/>
            <person name="Bougouffa S."/>
            <person name="Bajic V.B."/>
            <person name="Ryu T."/>
            <person name="Ravasi T."/>
            <person name="Bayer T."/>
            <person name="Micklem G."/>
            <person name="Kim H."/>
            <person name="Bhak J."/>
            <person name="Lajeunesse T.C."/>
            <person name="Voolstra C.R."/>
        </authorList>
    </citation>
    <scope>NUCLEOTIDE SEQUENCE [LARGE SCALE GENOMIC DNA]</scope>
    <source>
        <strain evidence="10 11">CCMP2467</strain>
    </source>
</reference>
<keyword evidence="11" id="KW-1185">Reference proteome</keyword>
<dbReference type="SMART" id="SM00332">
    <property type="entry name" value="PP2Cc"/>
    <property type="match status" value="1"/>
</dbReference>
<dbReference type="PROSITE" id="PS51746">
    <property type="entry name" value="PPM_2"/>
    <property type="match status" value="1"/>
</dbReference>
<evidence type="ECO:0000259" key="9">
    <source>
        <dbReference type="PROSITE" id="PS51746"/>
    </source>
</evidence>
<organism evidence="10 11">
    <name type="scientific">Symbiodinium microadriaticum</name>
    <name type="common">Dinoflagellate</name>
    <name type="synonym">Zooxanthella microadriatica</name>
    <dbReference type="NCBI Taxonomy" id="2951"/>
    <lineage>
        <taxon>Eukaryota</taxon>
        <taxon>Sar</taxon>
        <taxon>Alveolata</taxon>
        <taxon>Dinophyceae</taxon>
        <taxon>Suessiales</taxon>
        <taxon>Symbiodiniaceae</taxon>
        <taxon>Symbiodinium</taxon>
    </lineage>
</organism>
<evidence type="ECO:0000256" key="2">
    <source>
        <dbReference type="ARBA" id="ARBA00022723"/>
    </source>
</evidence>
<keyword evidence="5" id="KW-0863">Zinc-finger</keyword>
<dbReference type="InterPro" id="IPR036457">
    <property type="entry name" value="PPM-type-like_dom_sf"/>
</dbReference>
<dbReference type="AlphaFoldDB" id="A0A1Q9F7H2"/>
<feature type="region of interest" description="Disordered" evidence="7">
    <location>
        <begin position="534"/>
        <end position="559"/>
    </location>
</feature>
<comment type="caution">
    <text evidence="10">The sequence shown here is derived from an EMBL/GenBank/DDBJ whole genome shotgun (WGS) entry which is preliminary data.</text>
</comment>
<dbReference type="InterPro" id="IPR018228">
    <property type="entry name" value="DNase_TatD-rel_CS"/>
</dbReference>
<evidence type="ECO:0000313" key="11">
    <source>
        <dbReference type="Proteomes" id="UP000186817"/>
    </source>
</evidence>
<dbReference type="PROSITE" id="PS50103">
    <property type="entry name" value="ZF_C3H1"/>
    <property type="match status" value="1"/>
</dbReference>
<evidence type="ECO:0000259" key="8">
    <source>
        <dbReference type="PROSITE" id="PS50103"/>
    </source>
</evidence>
<feature type="domain" description="C3H1-type" evidence="8">
    <location>
        <begin position="40"/>
        <end position="67"/>
    </location>
</feature>
<dbReference type="InterPro" id="IPR032466">
    <property type="entry name" value="Metal_Hydrolase"/>
</dbReference>
<dbReference type="Gene3D" id="3.60.40.10">
    <property type="entry name" value="PPM-type phosphatase domain"/>
    <property type="match status" value="1"/>
</dbReference>
<dbReference type="GO" id="GO:0016020">
    <property type="term" value="C:membrane"/>
    <property type="evidence" value="ECO:0007669"/>
    <property type="project" value="UniProtKB-SubCell"/>
</dbReference>
<keyword evidence="4 6" id="KW-0904">Protein phosphatase</keyword>
<dbReference type="InterPro" id="IPR001932">
    <property type="entry name" value="PPM-type_phosphatase-like_dom"/>
</dbReference>
<evidence type="ECO:0000313" key="10">
    <source>
        <dbReference type="EMBL" id="OLQ15607.1"/>
    </source>
</evidence>
<evidence type="ECO:0000256" key="6">
    <source>
        <dbReference type="RuleBase" id="RU003465"/>
    </source>
</evidence>
<keyword evidence="5" id="KW-0862">Zinc</keyword>
<sequence>MAQPEFPEPPPEPSSPRLRRDASSSKRRFCNYGGYVGEESFRKKRCYFFDRGCCIYGDSCSFKHSSQSEAKADCCSAAADAGGYHKKNLCSLFMLPGLECPFTSSFCWNAHGPSELRRQPLCLPPLEGIKQGTRLRCISSGLSAADASEVWRSLSEWVIIGHVKVQDLVLADGMPALVDGYMMVPIQPAGAVELRYFSSEPDEKGTARDLPITDAHIHLEEVLRTRRFGFGWYAKALRCRCFLPNCKQTRCLFAHENEKLRSFPALRAEDLASLRDEVAKLPGARIVGIVQSCCGAEVIEDTLQLVKWGREMMDGRIYATFGIHPNDFEAYTSQVQARLEAALDACGTQGVGWGECGLDFNKRADELEAAPELRQQMRQVFINQIHVALKRGIPLVVHSRDAEEEVFHILDAYVPREHYVQLHSFMGSPSMLLSFLAERPNTYVSVPGALTWAWSWKDGGLRELAKVLPVDRVLLETDGPYMAPAPYRGQDSHPGHVPWVAHTLAVAKGLRTLEVLEVASRNFCHFFGLEHDKHENGKKDHPRGKGSSLNGRKGLKPESPNQDSWFCLKVEQYFSLYAVFDGHGSKGHKVSQFVKDNLPKLILMDERFGKGSAELPDMLKENFQKTQDLIIASDKMGKLNASLSGTTATLVVHDHESKEITVAHVADSSSVLGRRKGTADFEAEQLTRDNKPNLKDEKARIEKAGGMVVFDGYANHRIYARNARHPGLNMSRCLGHLLGHQSCGISAVPEVSQRKLDPEDEILLLCSDGVWEFVAPLEAVKLVGDYGPEQAMEAANALAKESWDRWIEEEGGAVVDDITVVLVYLK</sequence>
<dbReference type="InterPro" id="IPR001130">
    <property type="entry name" value="TatD-like"/>
</dbReference>
<dbReference type="Proteomes" id="UP000186817">
    <property type="component" value="Unassembled WGS sequence"/>
</dbReference>
<evidence type="ECO:0000256" key="7">
    <source>
        <dbReference type="SAM" id="MobiDB-lite"/>
    </source>
</evidence>
<protein>
    <submittedName>
        <fullName evidence="10">Uncharacterized protein</fullName>
    </submittedName>
</protein>
<dbReference type="SMART" id="SM00356">
    <property type="entry name" value="ZnF_C3H1"/>
    <property type="match status" value="2"/>
</dbReference>